<name>A0A1G1ZRZ2_9BACT</name>
<dbReference type="Proteomes" id="UP000177690">
    <property type="component" value="Unassembled WGS sequence"/>
</dbReference>
<dbReference type="InterPro" id="IPR013153">
    <property type="entry name" value="Prk_AAA"/>
</dbReference>
<sequence>MAEEKKDFSVDEWIDQDKDRKRKMKLAKKKMTMKEYLELLKQDPFIAQNSAARLLEAVLDCGTSEIPESERFWRGDISYNLFSKYLFGIDKAIANVVDHIKAGANNLSVGKQILLLLGPPASGKSTFVNVLKKALEHYSNRPVFRIAGCPMFEEPLHLLPPYKQEEIAKVLGIKVEGDLCPVCRAKLFKDYRDADGVMRWWDVEVESMSFSIQGRRGIGSFEPADDKTSDISQLVGHENISVTATRGVDDPEAYSLTGELNVANRGICEGIEFVKNKEEMLWVFLSVAQEKVIKVQGSPFPHISVDLVVIGHTNFNEFKRFAGEKKGEALHNRIYVVHFAYPLRIEDEVKIYRKLIETESDFVRLKKCHIAPYSLELAALFAILTRLNASGNVDILTKAKLYNDEIILTRLKDREKNPIDVRAIYRDGQKDPDISKREGMHGVSSRNVLAAINNAMVKQTEGCLTPLKVLVALREYFDHSVGYSPEEIKYFQELLSSSEKGSVMTEFKDFVKTSVEAAFLSSYGDVVKGTFDRYVQHLILWATKSYPNMRKIFGITSEDEEEKDPDFKFMRMIEDHAGISEQESRSFRSEVLMAKGAIQSQNRDFDLETYPPLGEAARAYVLGQCQGILSVVLSEDKAKTEEEKVRLANIFSDLEKRGFCKVCAKELVEKAREYL</sequence>
<dbReference type="EMBL" id="MHJL01000033">
    <property type="protein sequence ID" value="OGY66886.1"/>
    <property type="molecule type" value="Genomic_DNA"/>
</dbReference>
<dbReference type="SMART" id="SM00763">
    <property type="entry name" value="AAA_PrkA"/>
    <property type="match status" value="1"/>
</dbReference>
<organism evidence="2 3">
    <name type="scientific">Candidatus Harrisonbacteria bacterium RIFCSPLOWO2_02_FULL_41_13b</name>
    <dbReference type="NCBI Taxonomy" id="1798409"/>
    <lineage>
        <taxon>Bacteria</taxon>
        <taxon>Candidatus Harrisoniibacteriota</taxon>
    </lineage>
</organism>
<dbReference type="Pfam" id="PF06798">
    <property type="entry name" value="PrkA"/>
    <property type="match status" value="1"/>
</dbReference>
<dbReference type="AlphaFoldDB" id="A0A1G1ZRZ2"/>
<evidence type="ECO:0000259" key="1">
    <source>
        <dbReference type="SMART" id="SM00763"/>
    </source>
</evidence>
<comment type="caution">
    <text evidence="2">The sequence shown here is derived from an EMBL/GenBank/DDBJ whole genome shotgun (WGS) entry which is preliminary data.</text>
</comment>
<feature type="domain" description="PrkA AAA" evidence="1">
    <location>
        <begin position="31"/>
        <end position="394"/>
    </location>
</feature>
<reference evidence="2 3" key="1">
    <citation type="journal article" date="2016" name="Nat. Commun.">
        <title>Thousands of microbial genomes shed light on interconnected biogeochemical processes in an aquifer system.</title>
        <authorList>
            <person name="Anantharaman K."/>
            <person name="Brown C.T."/>
            <person name="Hug L.A."/>
            <person name="Sharon I."/>
            <person name="Castelle C.J."/>
            <person name="Probst A.J."/>
            <person name="Thomas B.C."/>
            <person name="Singh A."/>
            <person name="Wilkins M.J."/>
            <person name="Karaoz U."/>
            <person name="Brodie E.L."/>
            <person name="Williams K.H."/>
            <person name="Hubbard S.S."/>
            <person name="Banfield J.F."/>
        </authorList>
    </citation>
    <scope>NUCLEOTIDE SEQUENCE [LARGE SCALE GENOMIC DNA]</scope>
</reference>
<dbReference type="InterPro" id="IPR027417">
    <property type="entry name" value="P-loop_NTPase"/>
</dbReference>
<dbReference type="PANTHER" id="PTHR30267:SF2">
    <property type="entry name" value="PROTEIN PRKA"/>
    <property type="match status" value="1"/>
</dbReference>
<dbReference type="SUPFAM" id="SSF52540">
    <property type="entry name" value="P-loop containing nucleoside triphosphate hydrolases"/>
    <property type="match status" value="1"/>
</dbReference>
<dbReference type="STRING" id="1798409.A3I24_04330"/>
<accession>A0A1G1ZRZ2</accession>
<dbReference type="Gene3D" id="3.40.50.300">
    <property type="entry name" value="P-loop containing nucleotide triphosphate hydrolases"/>
    <property type="match status" value="1"/>
</dbReference>
<proteinExistence type="predicted"/>
<evidence type="ECO:0000313" key="2">
    <source>
        <dbReference type="EMBL" id="OGY66886.1"/>
    </source>
</evidence>
<dbReference type="GO" id="GO:0004672">
    <property type="term" value="F:protein kinase activity"/>
    <property type="evidence" value="ECO:0007669"/>
    <property type="project" value="TreeGrafter"/>
</dbReference>
<dbReference type="Pfam" id="PF08298">
    <property type="entry name" value="AAA_PrkA"/>
    <property type="match status" value="1"/>
</dbReference>
<dbReference type="PANTHER" id="PTHR30267">
    <property type="entry name" value="PROTEIN KINASE PRKA"/>
    <property type="match status" value="1"/>
</dbReference>
<dbReference type="InterPro" id="IPR010650">
    <property type="entry name" value="PrkA_C"/>
</dbReference>
<gene>
    <name evidence="2" type="ORF">A3I24_04330</name>
</gene>
<protein>
    <recommendedName>
        <fullName evidence="1">PrkA AAA domain-containing protein</fullName>
    </recommendedName>
</protein>
<evidence type="ECO:0000313" key="3">
    <source>
        <dbReference type="Proteomes" id="UP000177690"/>
    </source>
</evidence>